<feature type="transmembrane region" description="Helical" evidence="1">
    <location>
        <begin position="40"/>
        <end position="58"/>
    </location>
</feature>
<dbReference type="PANTHER" id="PTHR34978">
    <property type="entry name" value="POSSIBLE SENSOR-TRANSDUCER PROTEIN BLAR"/>
    <property type="match status" value="1"/>
</dbReference>
<dbReference type="CDD" id="cd07341">
    <property type="entry name" value="M56_BlaR1_MecR1_like"/>
    <property type="match status" value="1"/>
</dbReference>
<feature type="domain" description="Peptidase M56" evidence="2">
    <location>
        <begin position="11"/>
        <end position="347"/>
    </location>
</feature>
<dbReference type="PANTHER" id="PTHR34978:SF3">
    <property type="entry name" value="SLR0241 PROTEIN"/>
    <property type="match status" value="1"/>
</dbReference>
<feature type="transmembrane region" description="Helical" evidence="1">
    <location>
        <begin position="6"/>
        <end position="28"/>
    </location>
</feature>
<dbReference type="InterPro" id="IPR008756">
    <property type="entry name" value="Peptidase_M56"/>
</dbReference>
<feature type="transmembrane region" description="Helical" evidence="1">
    <location>
        <begin position="259"/>
        <end position="282"/>
    </location>
</feature>
<sequence>MKLIETVFSLVATASLTSTLILLLVLLVQKLLNKRLSPRIHYALWFLVLIRLLVPVVPESHISLFNLMPQVKQYDFAAYKKAILDALTFEHSVQQRPASENSEEVTPNPYHIKNQPAEQSLFIAKPLPPTKPSATEPAQTEKDGLRDALTIGSLVWLGGFVIMLGLYFLFVSLGFRRKARAYRLLDNPEVLTILEGCKEQLGIKKSIPIYVTNDLQSPCIYGLIKPRIFLPKDIVTIADRHQLTHILLHELTHYKRKDLWFNFLWTLCVLIHWFNPAVWIAMKKMKADQEVACDTRVLEALGERESESYGMTLLLLSRLLSQSYSPRIHLSHFYEQHSQIKRRIAMITKFKKGSYKLSAAAMTLFLSLSVVTMTNASGAGSTIAANVDSEGASSSKTKAGEEKTYPRVNFEPLQFDKLDQSIKDAAYKAIEKYGNGKTFKLEGAGEGKTEADNKIVRYYFTSKDREPIENYGYHQYPHEADVVIDANTNQMESIMLVFTPSEMTGAYAKYLQTAQEGVKQLYNKADVQFNEVGFVTTAAKKDEGIFAFYANKGQFVTVDAATNKVIDYAINYAAADVKSELISAAEQAVQQLPKSDHQPFTDALRTYSVDGKRDVWELKRIVPTEVTRGTAKKTVNLETARVTIGAKTGKIYDVSFFDPSYLNGQTANTENTLTDEQAAAIVKSAAQNLFGIDISGYTLDKYQTQYSFASKDKDKITAVISPDGKLELIRLESVFKPNESIIN</sequence>
<comment type="caution">
    <text evidence="3">The sequence shown here is derived from an EMBL/GenBank/DDBJ whole genome shotgun (WGS) entry which is preliminary data.</text>
</comment>
<dbReference type="RefSeq" id="WP_108532835.1">
    <property type="nucleotide sequence ID" value="NZ_PYHP01000050.1"/>
</dbReference>
<accession>A0A2T6G096</accession>
<dbReference type="AlphaFoldDB" id="A0A2T6G096"/>
<dbReference type="InterPro" id="IPR052173">
    <property type="entry name" value="Beta-lactam_resp_regulator"/>
</dbReference>
<proteinExistence type="predicted"/>
<evidence type="ECO:0000313" key="4">
    <source>
        <dbReference type="Proteomes" id="UP000244184"/>
    </source>
</evidence>
<protein>
    <recommendedName>
        <fullName evidence="2">Peptidase M56 domain-containing protein</fullName>
    </recommendedName>
</protein>
<evidence type="ECO:0000256" key="1">
    <source>
        <dbReference type="SAM" id="Phobius"/>
    </source>
</evidence>
<dbReference type="EMBL" id="PYHP01000050">
    <property type="protein sequence ID" value="PUA37565.1"/>
    <property type="molecule type" value="Genomic_DNA"/>
</dbReference>
<dbReference type="Pfam" id="PF05569">
    <property type="entry name" value="Peptidase_M56"/>
    <property type="match status" value="1"/>
</dbReference>
<keyword evidence="1" id="KW-0472">Membrane</keyword>
<evidence type="ECO:0000313" key="3">
    <source>
        <dbReference type="EMBL" id="PUA37565.1"/>
    </source>
</evidence>
<name>A0A2T6G096_9BACL</name>
<keyword evidence="1" id="KW-1133">Transmembrane helix</keyword>
<organism evidence="3 4">
    <name type="scientific">Paenibacillus elgii</name>
    <dbReference type="NCBI Taxonomy" id="189691"/>
    <lineage>
        <taxon>Bacteria</taxon>
        <taxon>Bacillati</taxon>
        <taxon>Bacillota</taxon>
        <taxon>Bacilli</taxon>
        <taxon>Bacillales</taxon>
        <taxon>Paenibacillaceae</taxon>
        <taxon>Paenibacillus</taxon>
    </lineage>
</organism>
<dbReference type="Proteomes" id="UP000244184">
    <property type="component" value="Unassembled WGS sequence"/>
</dbReference>
<evidence type="ECO:0000259" key="2">
    <source>
        <dbReference type="Pfam" id="PF05569"/>
    </source>
</evidence>
<keyword evidence="1" id="KW-0812">Transmembrane</keyword>
<gene>
    <name evidence="3" type="ORF">C8Z91_19685</name>
</gene>
<feature type="transmembrane region" description="Helical" evidence="1">
    <location>
        <begin position="154"/>
        <end position="175"/>
    </location>
</feature>
<reference evidence="3 4" key="1">
    <citation type="submission" date="2018-03" db="EMBL/GenBank/DDBJ databases">
        <title>Genome sequence of Paenibacillus elgii strain AC13 an antimicrobial compound producing bacteria.</title>
        <authorList>
            <person name="Kurokawa A.S."/>
            <person name="Araujo J.F."/>
            <person name="Costa R.A."/>
            <person name="Ortega D.B."/>
            <person name="Pires A.S."/>
            <person name="Pappas G.J.Jr."/>
            <person name="Franco O.L."/>
            <person name="Barreto C."/>
            <person name="Magalhaes B.S."/>
            <person name="Kruger R.H."/>
        </authorList>
    </citation>
    <scope>NUCLEOTIDE SEQUENCE [LARGE SCALE GENOMIC DNA]</scope>
    <source>
        <strain evidence="3 4">AC13</strain>
    </source>
</reference>